<evidence type="ECO:0000313" key="2">
    <source>
        <dbReference type="Proteomes" id="UP000644020"/>
    </source>
</evidence>
<sequence>MSPHAYGSRPHRTDRVEFPDVRTQVLWSLRSLSDVHHQERVWRNGVREAGDAVDDLTSVIHVLFDDTRVLEDPENRVGWVLVSDQEVRALQPLATLLDPLIDRLGDAPDAAYMDAPEWPGVVEAARHAFETMTR</sequence>
<dbReference type="NCBIfam" id="NF047838">
    <property type="entry name" value="SCO4402_fam"/>
    <property type="match status" value="1"/>
</dbReference>
<organism evidence="1 2">
    <name type="scientific">Streptomyces termitum</name>
    <dbReference type="NCBI Taxonomy" id="67368"/>
    <lineage>
        <taxon>Bacteria</taxon>
        <taxon>Bacillati</taxon>
        <taxon>Actinomycetota</taxon>
        <taxon>Actinomycetes</taxon>
        <taxon>Kitasatosporales</taxon>
        <taxon>Streptomycetaceae</taxon>
        <taxon>Streptomyces</taxon>
    </lineage>
</organism>
<dbReference type="Proteomes" id="UP000644020">
    <property type="component" value="Unassembled WGS sequence"/>
</dbReference>
<dbReference type="InterPro" id="IPR057705">
    <property type="entry name" value="DUF7945"/>
</dbReference>
<reference evidence="1" key="2">
    <citation type="submission" date="2020-09" db="EMBL/GenBank/DDBJ databases">
        <authorList>
            <person name="Sun Q."/>
            <person name="Ohkuma M."/>
        </authorList>
    </citation>
    <scope>NUCLEOTIDE SEQUENCE</scope>
    <source>
        <strain evidence="1">JCM 4518</strain>
    </source>
</reference>
<comment type="caution">
    <text evidence="1">The sequence shown here is derived from an EMBL/GenBank/DDBJ whole genome shotgun (WGS) entry which is preliminary data.</text>
</comment>
<evidence type="ECO:0000313" key="1">
    <source>
        <dbReference type="EMBL" id="GHB10108.1"/>
    </source>
</evidence>
<protein>
    <submittedName>
        <fullName evidence="1">Uncharacterized protein</fullName>
    </submittedName>
</protein>
<dbReference type="Pfam" id="PF25656">
    <property type="entry name" value="DUF7945"/>
    <property type="match status" value="1"/>
</dbReference>
<dbReference type="EMBL" id="BMUL01000027">
    <property type="protein sequence ID" value="GHB10108.1"/>
    <property type="molecule type" value="Genomic_DNA"/>
</dbReference>
<accession>A0A918T9C5</accession>
<proteinExistence type="predicted"/>
<reference evidence="1" key="1">
    <citation type="journal article" date="2014" name="Int. J. Syst. Evol. Microbiol.">
        <title>Complete genome sequence of Corynebacterium casei LMG S-19264T (=DSM 44701T), isolated from a smear-ripened cheese.</title>
        <authorList>
            <consortium name="US DOE Joint Genome Institute (JGI-PGF)"/>
            <person name="Walter F."/>
            <person name="Albersmeier A."/>
            <person name="Kalinowski J."/>
            <person name="Ruckert C."/>
        </authorList>
    </citation>
    <scope>NUCLEOTIDE SEQUENCE</scope>
    <source>
        <strain evidence="1">JCM 4518</strain>
    </source>
</reference>
<keyword evidence="2" id="KW-1185">Reference proteome</keyword>
<dbReference type="AlphaFoldDB" id="A0A918T9C5"/>
<name>A0A918T9C5_9ACTN</name>
<gene>
    <name evidence="1" type="ORF">GCM10010305_61170</name>
</gene>
<dbReference type="RefSeq" id="WP_189983370.1">
    <property type="nucleotide sequence ID" value="NZ_BMUL01000027.1"/>
</dbReference>